<protein>
    <submittedName>
        <fullName evidence="2">Uncharacterized protein</fullName>
    </submittedName>
</protein>
<dbReference type="VEuPathDB" id="FungiDB:BCV72DRAFT_237472"/>
<gene>
    <name evidence="2" type="ORF">BCV72DRAFT_237472</name>
</gene>
<keyword evidence="1" id="KW-0732">Signal</keyword>
<accession>A0A1X0QLR3</accession>
<evidence type="ECO:0000313" key="2">
    <source>
        <dbReference type="EMBL" id="ORE00694.1"/>
    </source>
</evidence>
<proteinExistence type="predicted"/>
<dbReference type="EMBL" id="KV922367">
    <property type="protein sequence ID" value="ORE00694.1"/>
    <property type="molecule type" value="Genomic_DNA"/>
</dbReference>
<feature type="chain" id="PRO_5013049378" evidence="1">
    <location>
        <begin position="23"/>
        <end position="128"/>
    </location>
</feature>
<organism evidence="2">
    <name type="scientific">Rhizopus microsporus var. microsporus</name>
    <dbReference type="NCBI Taxonomy" id="86635"/>
    <lineage>
        <taxon>Eukaryota</taxon>
        <taxon>Fungi</taxon>
        <taxon>Fungi incertae sedis</taxon>
        <taxon>Mucoromycota</taxon>
        <taxon>Mucoromycotina</taxon>
        <taxon>Mucoromycetes</taxon>
        <taxon>Mucorales</taxon>
        <taxon>Mucorineae</taxon>
        <taxon>Rhizopodaceae</taxon>
        <taxon>Rhizopus</taxon>
    </lineage>
</organism>
<feature type="signal peptide" evidence="1">
    <location>
        <begin position="1"/>
        <end position="22"/>
    </location>
</feature>
<name>A0A1X0QLR3_RHIZD</name>
<evidence type="ECO:0000256" key="1">
    <source>
        <dbReference type="SAM" id="SignalP"/>
    </source>
</evidence>
<dbReference type="Proteomes" id="UP000242414">
    <property type="component" value="Unassembled WGS sequence"/>
</dbReference>
<reference evidence="2" key="1">
    <citation type="journal article" date="2016" name="Proc. Natl. Acad. Sci. U.S.A.">
        <title>Lipid metabolic changes in an early divergent fungus govern the establishment of a mutualistic symbiosis with endobacteria.</title>
        <authorList>
            <person name="Lastovetsky O.A."/>
            <person name="Gaspar M.L."/>
            <person name="Mondo S.J."/>
            <person name="LaButti K.M."/>
            <person name="Sandor L."/>
            <person name="Grigoriev I.V."/>
            <person name="Henry S.A."/>
            <person name="Pawlowska T.E."/>
        </authorList>
    </citation>
    <scope>NUCLEOTIDE SEQUENCE [LARGE SCALE GENOMIC DNA]</scope>
    <source>
        <strain evidence="2">ATCC 52814</strain>
    </source>
</reference>
<dbReference type="AlphaFoldDB" id="A0A1X0QLR3"/>
<sequence length="128" mass="14991">MTWVKLLRRMIKSIFILPILQSLFDNLDHENMVFFKITNENNAECKQKVFGVSHRRPDGQFRQKTERDNFITIGYMEAKAELESKNHEACMQDLVRLAIFGKNAIDIYNLKNTLLLQAIGSSFTFYLL</sequence>